<reference evidence="1 2" key="1">
    <citation type="submission" date="2019-06" db="EMBL/GenBank/DDBJ databases">
        <title>Amycolatopsis alkalitolerans sp. nov., isolated from Gastrodia elata Blume.</title>
        <authorList>
            <person name="Narsing Rao M.P."/>
            <person name="Li W.J."/>
        </authorList>
    </citation>
    <scope>NUCLEOTIDE SEQUENCE [LARGE SCALE GENOMIC DNA]</scope>
    <source>
        <strain evidence="1 2">SYSUP0005</strain>
    </source>
</reference>
<accession>A0A5C4LRE3</accession>
<proteinExistence type="predicted"/>
<dbReference type="OrthoDB" id="9811417at2"/>
<keyword evidence="2" id="KW-1185">Reference proteome</keyword>
<evidence type="ECO:0000313" key="2">
    <source>
        <dbReference type="Proteomes" id="UP000305546"/>
    </source>
</evidence>
<dbReference type="Gene3D" id="2.40.37.20">
    <property type="entry name" value="D-serine dehydratase-like domain"/>
    <property type="match status" value="1"/>
</dbReference>
<evidence type="ECO:0000313" key="1">
    <source>
        <dbReference type="EMBL" id="TNC19828.1"/>
    </source>
</evidence>
<gene>
    <name evidence="1" type="ORF">FG385_31935</name>
</gene>
<dbReference type="Proteomes" id="UP000305546">
    <property type="component" value="Unassembled WGS sequence"/>
</dbReference>
<dbReference type="InterPro" id="IPR042208">
    <property type="entry name" value="D-ser_dehydrat-like_sf"/>
</dbReference>
<dbReference type="EMBL" id="VDFW01000048">
    <property type="protein sequence ID" value="TNC19828.1"/>
    <property type="molecule type" value="Genomic_DNA"/>
</dbReference>
<protein>
    <submittedName>
        <fullName evidence="1">Uncharacterized protein</fullName>
    </submittedName>
</protein>
<comment type="caution">
    <text evidence="1">The sequence shown here is derived from an EMBL/GenBank/DDBJ whole genome shotgun (WGS) entry which is preliminary data.</text>
</comment>
<name>A0A5C4LRE3_9PSEU</name>
<dbReference type="AlphaFoldDB" id="A0A5C4LRE3"/>
<sequence length="178" mass="19198">MAPQLFARQIEYGVWRIEFSCCADSVRSVGLMTAALRATGRPLDVLVELCGTAAAPEARDEATAIQVAAELAVLRSGACLTHDDGFAAGSHRCATGSTGLARVGAGDFEAHRRSRLPTIGKRDASFDEGPPEPQLFRRDRVTGRLTGHTVTAMNDQHSFPRCPRIRPFGSVTGWVFDK</sequence>
<organism evidence="1 2">
    <name type="scientific">Amycolatopsis alkalitolerans</name>
    <dbReference type="NCBI Taxonomy" id="2547244"/>
    <lineage>
        <taxon>Bacteria</taxon>
        <taxon>Bacillati</taxon>
        <taxon>Actinomycetota</taxon>
        <taxon>Actinomycetes</taxon>
        <taxon>Pseudonocardiales</taxon>
        <taxon>Pseudonocardiaceae</taxon>
        <taxon>Amycolatopsis</taxon>
    </lineage>
</organism>